<dbReference type="SUPFAM" id="SSF55681">
    <property type="entry name" value="Class II aaRS and biotin synthetases"/>
    <property type="match status" value="1"/>
</dbReference>
<feature type="domain" description="BPL/LPL catalytic" evidence="1">
    <location>
        <begin position="27"/>
        <end position="217"/>
    </location>
</feature>
<dbReference type="Proteomes" id="UP000325292">
    <property type="component" value="Chromosome"/>
</dbReference>
<dbReference type="EMBL" id="CP019454">
    <property type="protein sequence ID" value="AUW92765.1"/>
    <property type="molecule type" value="Genomic_DNA"/>
</dbReference>
<proteinExistence type="predicted"/>
<keyword evidence="3" id="KW-1185">Reference proteome</keyword>
<dbReference type="Pfam" id="PF21948">
    <property type="entry name" value="LplA-B_cat"/>
    <property type="match status" value="1"/>
</dbReference>
<name>A0ABN5GWQ4_9FIRM</name>
<dbReference type="InterPro" id="IPR050664">
    <property type="entry name" value="Octanoyltrans_LipM/LipL"/>
</dbReference>
<dbReference type="PROSITE" id="PS51733">
    <property type="entry name" value="BPL_LPL_CATALYTIC"/>
    <property type="match status" value="1"/>
</dbReference>
<dbReference type="PANTHER" id="PTHR43679:SF2">
    <property type="entry name" value="OCTANOYL-[GCVH]:PROTEIN N-OCTANOYLTRANSFERASE"/>
    <property type="match status" value="1"/>
</dbReference>
<evidence type="ECO:0000313" key="2">
    <source>
        <dbReference type="EMBL" id="AUW92765.1"/>
    </source>
</evidence>
<evidence type="ECO:0000313" key="3">
    <source>
        <dbReference type="Proteomes" id="UP000325292"/>
    </source>
</evidence>
<organism evidence="2 3">
    <name type="scientific">Sulfobacillus thermotolerans</name>
    <dbReference type="NCBI Taxonomy" id="338644"/>
    <lineage>
        <taxon>Bacteria</taxon>
        <taxon>Bacillati</taxon>
        <taxon>Bacillota</taxon>
        <taxon>Clostridia</taxon>
        <taxon>Eubacteriales</taxon>
        <taxon>Clostridiales Family XVII. Incertae Sedis</taxon>
        <taxon>Sulfobacillus</taxon>
    </lineage>
</organism>
<dbReference type="RefSeq" id="WP_103374096.1">
    <property type="nucleotide sequence ID" value="NZ_CP133983.1"/>
</dbReference>
<evidence type="ECO:0000259" key="1">
    <source>
        <dbReference type="PROSITE" id="PS51733"/>
    </source>
</evidence>
<dbReference type="InterPro" id="IPR045864">
    <property type="entry name" value="aa-tRNA-synth_II/BPL/LPL"/>
</dbReference>
<protein>
    <recommendedName>
        <fullName evidence="1">BPL/LPL catalytic domain-containing protein</fullName>
    </recommendedName>
</protein>
<dbReference type="Gene3D" id="3.30.390.50">
    <property type="entry name" value="CO dehydrogenase flavoprotein, C-terminal domain"/>
    <property type="match status" value="1"/>
</dbReference>
<dbReference type="PANTHER" id="PTHR43679">
    <property type="entry name" value="OCTANOYLTRANSFERASE LIPM-RELATED"/>
    <property type="match status" value="1"/>
</dbReference>
<dbReference type="InterPro" id="IPR004143">
    <property type="entry name" value="BPL_LPL_catalytic"/>
</dbReference>
<reference evidence="2 3" key="1">
    <citation type="journal article" date="2019" name="Sci. Rep.">
        <title>Sulfobacillus thermotolerans: new insights into resistance and metabolic capacities of acidophilic chemolithotrophs.</title>
        <authorList>
            <person name="Panyushkina A.E."/>
            <person name="Babenko V.V."/>
            <person name="Nikitina A.S."/>
            <person name="Selezneva O.V."/>
            <person name="Tsaplina I.A."/>
            <person name="Letarova M.A."/>
            <person name="Kostryukova E.S."/>
            <person name="Letarov A.V."/>
        </authorList>
    </citation>
    <scope>NUCLEOTIDE SEQUENCE [LARGE SCALE GENOMIC DNA]</scope>
    <source>
        <strain evidence="2 3">Kr1</strain>
    </source>
</reference>
<dbReference type="Gene3D" id="3.30.930.10">
    <property type="entry name" value="Bira Bifunctional Protein, Domain 2"/>
    <property type="match status" value="1"/>
</dbReference>
<gene>
    <name evidence="2" type="ORF">BXT84_01345</name>
</gene>
<sequence length="364" mass="40015">MRVVNLGTVSVPRSLAVFHAVAQEAAPSDEMTLVFARPAEAFVSVGYHQLASRELNVPYCRSHNIPIARRLVGGGAVLLDHNQVFWHLIMPGAHASVKDLYQALLPAPVAAYQRMGINAAIRPLNDIVVGSRKIGGTGAATIAHSLIFVGSLMYDFDRELMAHVLNVPSEKFRDKTVQAMRDYMTTMTEQLPQGVPSAEEAIDILSQEFANMLDTPAHYEDLRENEEEAAKQFAVQLFDPDFVFQNEGWTVPGTKITGDVYLYEGLYKAPTGLVRAIWREREGLIESAWLGGDFLIEPAQALQALQDAINQASLSVQDLPDFVERLFREGKVKGIAADDIVQAFLHRANLEEAAMAEGGTQRGA</sequence>
<accession>A0ABN5GWQ4</accession>
<dbReference type="CDD" id="cd16443">
    <property type="entry name" value="LplA"/>
    <property type="match status" value="1"/>
</dbReference>